<keyword evidence="3" id="KW-1185">Reference proteome</keyword>
<evidence type="ECO:0000256" key="1">
    <source>
        <dbReference type="SAM" id="Phobius"/>
    </source>
</evidence>
<dbReference type="Proteomes" id="UP000297245">
    <property type="component" value="Unassembled WGS sequence"/>
</dbReference>
<feature type="transmembrane region" description="Helical" evidence="1">
    <location>
        <begin position="116"/>
        <end position="139"/>
    </location>
</feature>
<keyword evidence="1" id="KW-0472">Membrane</keyword>
<reference evidence="2 3" key="1">
    <citation type="journal article" date="2019" name="Nat. Ecol. Evol.">
        <title>Megaphylogeny resolves global patterns of mushroom evolution.</title>
        <authorList>
            <person name="Varga T."/>
            <person name="Krizsan K."/>
            <person name="Foldi C."/>
            <person name="Dima B."/>
            <person name="Sanchez-Garcia M."/>
            <person name="Sanchez-Ramirez S."/>
            <person name="Szollosi G.J."/>
            <person name="Szarkandi J.G."/>
            <person name="Papp V."/>
            <person name="Albert L."/>
            <person name="Andreopoulos W."/>
            <person name="Angelini C."/>
            <person name="Antonin V."/>
            <person name="Barry K.W."/>
            <person name="Bougher N.L."/>
            <person name="Buchanan P."/>
            <person name="Buyck B."/>
            <person name="Bense V."/>
            <person name="Catcheside P."/>
            <person name="Chovatia M."/>
            <person name="Cooper J."/>
            <person name="Damon W."/>
            <person name="Desjardin D."/>
            <person name="Finy P."/>
            <person name="Geml J."/>
            <person name="Haridas S."/>
            <person name="Hughes K."/>
            <person name="Justo A."/>
            <person name="Karasinski D."/>
            <person name="Kautmanova I."/>
            <person name="Kiss B."/>
            <person name="Kocsube S."/>
            <person name="Kotiranta H."/>
            <person name="LaButti K.M."/>
            <person name="Lechner B.E."/>
            <person name="Liimatainen K."/>
            <person name="Lipzen A."/>
            <person name="Lukacs Z."/>
            <person name="Mihaltcheva S."/>
            <person name="Morgado L.N."/>
            <person name="Niskanen T."/>
            <person name="Noordeloos M.E."/>
            <person name="Ohm R.A."/>
            <person name="Ortiz-Santana B."/>
            <person name="Ovrebo C."/>
            <person name="Racz N."/>
            <person name="Riley R."/>
            <person name="Savchenko A."/>
            <person name="Shiryaev A."/>
            <person name="Soop K."/>
            <person name="Spirin V."/>
            <person name="Szebenyi C."/>
            <person name="Tomsovsky M."/>
            <person name="Tulloss R.E."/>
            <person name="Uehling J."/>
            <person name="Grigoriev I.V."/>
            <person name="Vagvolgyi C."/>
            <person name="Papp T."/>
            <person name="Martin F.M."/>
            <person name="Miettinen O."/>
            <person name="Hibbett D.S."/>
            <person name="Nagy L.G."/>
        </authorList>
    </citation>
    <scope>NUCLEOTIDE SEQUENCE [LARGE SCALE GENOMIC DNA]</scope>
    <source>
        <strain evidence="2 3">CBS 962.96</strain>
    </source>
</reference>
<dbReference type="AlphaFoldDB" id="A0A4S8MNW8"/>
<evidence type="ECO:0000313" key="3">
    <source>
        <dbReference type="Proteomes" id="UP000297245"/>
    </source>
</evidence>
<sequence>MVITCGVVVCAALSLRVYAIYTRHRIVLGIMIAAASISIAVILWSVFTEPQRSQLREASQQTGCNFVTLMPAPVSAITWELVLGYELLLFFLLLFKSWSMRRIRTPLLSILFRDGVMYHGITCLAYIANIATYYVGLIIL</sequence>
<accession>A0A4S8MNW8</accession>
<name>A0A4S8MNW8_DENBC</name>
<dbReference type="OrthoDB" id="2611956at2759"/>
<keyword evidence="1" id="KW-0812">Transmembrane</keyword>
<feature type="transmembrane region" description="Helical" evidence="1">
    <location>
        <begin position="26"/>
        <end position="47"/>
    </location>
</feature>
<evidence type="ECO:0000313" key="2">
    <source>
        <dbReference type="EMBL" id="THV04451.1"/>
    </source>
</evidence>
<keyword evidence="1" id="KW-1133">Transmembrane helix</keyword>
<proteinExistence type="predicted"/>
<protein>
    <submittedName>
        <fullName evidence="2">Uncharacterized protein</fullName>
    </submittedName>
</protein>
<organism evidence="2 3">
    <name type="scientific">Dendrothele bispora (strain CBS 962.96)</name>
    <dbReference type="NCBI Taxonomy" id="1314807"/>
    <lineage>
        <taxon>Eukaryota</taxon>
        <taxon>Fungi</taxon>
        <taxon>Dikarya</taxon>
        <taxon>Basidiomycota</taxon>
        <taxon>Agaricomycotina</taxon>
        <taxon>Agaricomycetes</taxon>
        <taxon>Agaricomycetidae</taxon>
        <taxon>Agaricales</taxon>
        <taxon>Agaricales incertae sedis</taxon>
        <taxon>Dendrothele</taxon>
    </lineage>
</organism>
<feature type="transmembrane region" description="Helical" evidence="1">
    <location>
        <begin position="76"/>
        <end position="95"/>
    </location>
</feature>
<dbReference type="EMBL" id="ML179056">
    <property type="protein sequence ID" value="THV04451.1"/>
    <property type="molecule type" value="Genomic_DNA"/>
</dbReference>
<gene>
    <name evidence="2" type="ORF">K435DRAFT_196349</name>
</gene>